<dbReference type="AlphaFoldDB" id="A0A0E0Q1Q7"/>
<accession>A0A0E0Q1Q7</accession>
<dbReference type="EnsemblPlants" id="ORUFI06G26880.1">
    <property type="protein sequence ID" value="ORUFI06G26880.1"/>
    <property type="gene ID" value="ORUFI06G26880"/>
</dbReference>
<name>A0A0E0Q1Q7_ORYRU</name>
<evidence type="ECO:0000256" key="1">
    <source>
        <dbReference type="SAM" id="MobiDB-lite"/>
    </source>
</evidence>
<evidence type="ECO:0000313" key="2">
    <source>
        <dbReference type="EnsemblPlants" id="ORUFI06G26880.1"/>
    </source>
</evidence>
<proteinExistence type="predicted"/>
<organism evidence="2 3">
    <name type="scientific">Oryza rufipogon</name>
    <name type="common">Brownbeard rice</name>
    <name type="synonym">Asian wild rice</name>
    <dbReference type="NCBI Taxonomy" id="4529"/>
    <lineage>
        <taxon>Eukaryota</taxon>
        <taxon>Viridiplantae</taxon>
        <taxon>Streptophyta</taxon>
        <taxon>Embryophyta</taxon>
        <taxon>Tracheophyta</taxon>
        <taxon>Spermatophyta</taxon>
        <taxon>Magnoliopsida</taxon>
        <taxon>Liliopsida</taxon>
        <taxon>Poales</taxon>
        <taxon>Poaceae</taxon>
        <taxon>BOP clade</taxon>
        <taxon>Oryzoideae</taxon>
        <taxon>Oryzeae</taxon>
        <taxon>Oryzinae</taxon>
        <taxon>Oryza</taxon>
    </lineage>
</organism>
<feature type="region of interest" description="Disordered" evidence="1">
    <location>
        <begin position="1"/>
        <end position="43"/>
    </location>
</feature>
<dbReference type="HOGENOM" id="CLU_2709138_0_0_1"/>
<evidence type="ECO:0000313" key="3">
    <source>
        <dbReference type="Proteomes" id="UP000008022"/>
    </source>
</evidence>
<dbReference type="Gramene" id="ORUFI06G26880.1">
    <property type="protein sequence ID" value="ORUFI06G26880.1"/>
    <property type="gene ID" value="ORUFI06G26880"/>
</dbReference>
<reference evidence="3" key="1">
    <citation type="submission" date="2013-06" db="EMBL/GenBank/DDBJ databases">
        <authorList>
            <person name="Zhao Q."/>
        </authorList>
    </citation>
    <scope>NUCLEOTIDE SEQUENCE</scope>
    <source>
        <strain evidence="3">cv. W1943</strain>
    </source>
</reference>
<protein>
    <submittedName>
        <fullName evidence="2">Uncharacterized protein</fullName>
    </submittedName>
</protein>
<reference evidence="2" key="2">
    <citation type="submission" date="2015-06" db="UniProtKB">
        <authorList>
            <consortium name="EnsemblPlants"/>
        </authorList>
    </citation>
    <scope>IDENTIFICATION</scope>
</reference>
<dbReference type="Proteomes" id="UP000008022">
    <property type="component" value="Unassembled WGS sequence"/>
</dbReference>
<sequence>MRHPASPICGDATVPQDTAAAPPRHHVPALPDHGTDAVPQGPQWCRSFNMREQPGWRLHVDDEITSENTVIPV</sequence>
<keyword evidence="3" id="KW-1185">Reference proteome</keyword>